<name>A0A504Z4W9_FASGI</name>
<gene>
    <name evidence="1" type="ORF">FGIG_11080</name>
</gene>
<dbReference type="EMBL" id="SUNJ01003810">
    <property type="protein sequence ID" value="TPP64968.1"/>
    <property type="molecule type" value="Genomic_DNA"/>
</dbReference>
<dbReference type="OrthoDB" id="6224010at2759"/>
<dbReference type="AlphaFoldDB" id="A0A504Z4W9"/>
<keyword evidence="2" id="KW-1185">Reference proteome</keyword>
<sequence>MGLWLSKRESLEFAVLPSSEISGPLGLGDPDSTELTKVEKDTMIPALMMEELRTKKCVELWDSRFPLIPVRCPLSSPTAWNACQQEYQWSAVLLCRNLFHEALTCNKKFLKDPEYFEVMKQRYLKMRADYRRTGVEQKIVRTES</sequence>
<reference evidence="1 2" key="1">
    <citation type="submission" date="2019-04" db="EMBL/GenBank/DDBJ databases">
        <title>Annotation for the trematode Fasciola gigantica.</title>
        <authorList>
            <person name="Choi Y.-J."/>
        </authorList>
    </citation>
    <scope>NUCLEOTIDE SEQUENCE [LARGE SCALE GENOMIC DNA]</scope>
    <source>
        <strain evidence="1">Uganda_cow_1</strain>
    </source>
</reference>
<evidence type="ECO:0008006" key="3">
    <source>
        <dbReference type="Google" id="ProtNLM"/>
    </source>
</evidence>
<dbReference type="Proteomes" id="UP000316759">
    <property type="component" value="Unassembled WGS sequence"/>
</dbReference>
<accession>A0A504Z4W9</accession>
<comment type="caution">
    <text evidence="1">The sequence shown here is derived from an EMBL/GenBank/DDBJ whole genome shotgun (WGS) entry which is preliminary data.</text>
</comment>
<protein>
    <recommendedName>
        <fullName evidence="3">COX assembly mitochondrial protein</fullName>
    </recommendedName>
</protein>
<evidence type="ECO:0000313" key="1">
    <source>
        <dbReference type="EMBL" id="TPP64968.1"/>
    </source>
</evidence>
<proteinExistence type="predicted"/>
<evidence type="ECO:0000313" key="2">
    <source>
        <dbReference type="Proteomes" id="UP000316759"/>
    </source>
</evidence>
<organism evidence="1 2">
    <name type="scientific">Fasciola gigantica</name>
    <name type="common">Giant liver fluke</name>
    <dbReference type="NCBI Taxonomy" id="46835"/>
    <lineage>
        <taxon>Eukaryota</taxon>
        <taxon>Metazoa</taxon>
        <taxon>Spiralia</taxon>
        <taxon>Lophotrochozoa</taxon>
        <taxon>Platyhelminthes</taxon>
        <taxon>Trematoda</taxon>
        <taxon>Digenea</taxon>
        <taxon>Plagiorchiida</taxon>
        <taxon>Echinostomata</taxon>
        <taxon>Echinostomatoidea</taxon>
        <taxon>Fasciolidae</taxon>
        <taxon>Fasciola</taxon>
    </lineage>
</organism>